<organism evidence="1 2">
    <name type="scientific">Algibacter lectus</name>
    <dbReference type="NCBI Taxonomy" id="221126"/>
    <lineage>
        <taxon>Bacteria</taxon>
        <taxon>Pseudomonadati</taxon>
        <taxon>Bacteroidota</taxon>
        <taxon>Flavobacteriia</taxon>
        <taxon>Flavobacteriales</taxon>
        <taxon>Flavobacteriaceae</taxon>
        <taxon>Algibacter</taxon>
    </lineage>
</organism>
<dbReference type="AlphaFoldDB" id="A0A090X0F7"/>
<name>A0A090X0F7_9FLAO</name>
<dbReference type="EMBL" id="BBNU01000014">
    <property type="protein sequence ID" value="GAL81199.1"/>
    <property type="molecule type" value="Genomic_DNA"/>
</dbReference>
<proteinExistence type="predicted"/>
<gene>
    <name evidence="1" type="ORF">JCM19274_3943</name>
</gene>
<sequence length="39" mass="4388">MSDLLFLIKIKFSCLFSLRLESLKLGGAIIKTVLKSTFI</sequence>
<reference evidence="1" key="1">
    <citation type="journal article" date="2014" name="Genome Announc.">
        <title>Draft Genome Sequences of Marine Flavobacterium Algibacter lectus Strains SS8 and NR4.</title>
        <authorList>
            <person name="Takatani N."/>
            <person name="Nakanishi M."/>
            <person name="Meirelles P."/>
            <person name="Mino S."/>
            <person name="Suda W."/>
            <person name="Oshima K."/>
            <person name="Hattori M."/>
            <person name="Ohkuma M."/>
            <person name="Hosokawa M."/>
            <person name="Miyashita K."/>
            <person name="Thompson F.L."/>
            <person name="Niwa A."/>
            <person name="Sawabe T."/>
            <person name="Sawabe T."/>
        </authorList>
    </citation>
    <scope>NUCLEOTIDE SEQUENCE [LARGE SCALE GENOMIC DNA]</scope>
    <source>
        <strain evidence="1">JCM 19274</strain>
    </source>
</reference>
<evidence type="ECO:0000313" key="2">
    <source>
        <dbReference type="Proteomes" id="UP000029643"/>
    </source>
</evidence>
<protein>
    <submittedName>
        <fullName evidence="1">Uncharacterized protein</fullName>
    </submittedName>
</protein>
<accession>A0A090X0F7</accession>
<evidence type="ECO:0000313" key="1">
    <source>
        <dbReference type="EMBL" id="GAL81199.1"/>
    </source>
</evidence>
<dbReference type="Proteomes" id="UP000029643">
    <property type="component" value="Unassembled WGS sequence"/>
</dbReference>
<comment type="caution">
    <text evidence="1">The sequence shown here is derived from an EMBL/GenBank/DDBJ whole genome shotgun (WGS) entry which is preliminary data.</text>
</comment>